<evidence type="ECO:0000313" key="10">
    <source>
        <dbReference type="EMBL" id="OGB73784.1"/>
    </source>
</evidence>
<accession>A0A1F4NQN9</accession>
<dbReference type="EC" id="2.7.7.13" evidence="2"/>
<gene>
    <name evidence="10" type="ORF">A3K51_03075</name>
</gene>
<evidence type="ECO:0000256" key="5">
    <source>
        <dbReference type="ARBA" id="ARBA00022741"/>
    </source>
</evidence>
<evidence type="ECO:0000259" key="9">
    <source>
        <dbReference type="Pfam" id="PF22640"/>
    </source>
</evidence>
<evidence type="ECO:0000256" key="7">
    <source>
        <dbReference type="ARBA" id="ARBA00047343"/>
    </source>
</evidence>
<dbReference type="AlphaFoldDB" id="A0A1F4NQN9"/>
<keyword evidence="6" id="KW-0342">GTP-binding</keyword>
<evidence type="ECO:0000313" key="11">
    <source>
        <dbReference type="Proteomes" id="UP000178085"/>
    </source>
</evidence>
<dbReference type="GO" id="GO:0005525">
    <property type="term" value="F:GTP binding"/>
    <property type="evidence" value="ECO:0007669"/>
    <property type="project" value="UniProtKB-KW"/>
</dbReference>
<dbReference type="Pfam" id="PF22640">
    <property type="entry name" value="ManC_GMP_beta-helix"/>
    <property type="match status" value="1"/>
</dbReference>
<evidence type="ECO:0000256" key="1">
    <source>
        <dbReference type="ARBA" id="ARBA00006115"/>
    </source>
</evidence>
<protein>
    <recommendedName>
        <fullName evidence="2">mannose-1-phosphate guanylyltransferase</fullName>
        <ecNumber evidence="2">2.7.7.13</ecNumber>
    </recommendedName>
</protein>
<reference evidence="10 11" key="1">
    <citation type="journal article" date="2016" name="Nat. Commun.">
        <title>Thousands of microbial genomes shed light on interconnected biogeochemical processes in an aquifer system.</title>
        <authorList>
            <person name="Anantharaman K."/>
            <person name="Brown C.T."/>
            <person name="Hug L.A."/>
            <person name="Sharon I."/>
            <person name="Castelle C.J."/>
            <person name="Probst A.J."/>
            <person name="Thomas B.C."/>
            <person name="Singh A."/>
            <person name="Wilkins M.J."/>
            <person name="Karaoz U."/>
            <person name="Brodie E.L."/>
            <person name="Williams K.H."/>
            <person name="Hubbard S.S."/>
            <person name="Banfield J.F."/>
        </authorList>
    </citation>
    <scope>NUCLEOTIDE SEQUENCE [LARGE SCALE GENOMIC DNA]</scope>
</reference>
<dbReference type="EMBL" id="METD01000001">
    <property type="protein sequence ID" value="OGB73784.1"/>
    <property type="molecule type" value="Genomic_DNA"/>
</dbReference>
<dbReference type="InterPro" id="IPR005835">
    <property type="entry name" value="NTP_transferase_dom"/>
</dbReference>
<dbReference type="PANTHER" id="PTHR46390">
    <property type="entry name" value="MANNOSE-1-PHOSPHATE GUANYLYLTRANSFERASE"/>
    <property type="match status" value="1"/>
</dbReference>
<dbReference type="InterPro" id="IPR051161">
    <property type="entry name" value="Mannose-6P_isomerase_type2"/>
</dbReference>
<dbReference type="InterPro" id="IPR029044">
    <property type="entry name" value="Nucleotide-diphossugar_trans"/>
</dbReference>
<evidence type="ECO:0000256" key="2">
    <source>
        <dbReference type="ARBA" id="ARBA00012387"/>
    </source>
</evidence>
<keyword evidence="5" id="KW-0547">Nucleotide-binding</keyword>
<sequence length="360" mass="40868">MLYAVIVAGGQGTRLWPVSRRDNPKQIRPFIGGRTMLQKTYNRVGKIVPVENIWVATNVAYREEFCQQLPGLSSDRMILEPIKRNTAAAVGLAAVVLAKHDLEATMINVWSDHFIRHEDVYKEKILQAEKILEQHPECLIDIVARPEYPATGFGYLEAGEELARIDDVVAYKAKRFVEKPDLNTAQEYLSAGNFYWNTAIFVWKVRTLLAMYEKYLPEMYTGLMQIQSAWGTDDQERVMNEIFPTLESVAIDYAIFEKTPNIALIPAELGWRDVGSWQAIYDILTETKNGVVQKGKVMAVDTQDTLIFNENEGKLVAVVGIKDLVIVDTKDSLLIMHKSQDQDIKKIITQLEETGEVEQL</sequence>
<name>A0A1F4NQN9_UNCK3</name>
<comment type="similarity">
    <text evidence="1">Belongs to the mannose-6-phosphate isomerase type 2 family.</text>
</comment>
<dbReference type="CDD" id="cd02509">
    <property type="entry name" value="GDP-M1P_Guanylyltransferase"/>
    <property type="match status" value="1"/>
</dbReference>
<organism evidence="10 11">
    <name type="scientific">candidate division Kazan bacterium RIFCSPLOWO2_01_FULL_45_19</name>
    <dbReference type="NCBI Taxonomy" id="1798538"/>
    <lineage>
        <taxon>Bacteria</taxon>
        <taxon>Bacteria division Kazan-3B-28</taxon>
    </lineage>
</organism>
<dbReference type="SUPFAM" id="SSF53448">
    <property type="entry name" value="Nucleotide-diphospho-sugar transferases"/>
    <property type="match status" value="1"/>
</dbReference>
<evidence type="ECO:0000256" key="3">
    <source>
        <dbReference type="ARBA" id="ARBA00022679"/>
    </source>
</evidence>
<keyword evidence="3" id="KW-0808">Transferase</keyword>
<dbReference type="FunFam" id="3.90.550.10:FF:000046">
    <property type="entry name" value="Mannose-1-phosphate guanylyltransferase (GDP)"/>
    <property type="match status" value="1"/>
</dbReference>
<evidence type="ECO:0000256" key="6">
    <source>
        <dbReference type="ARBA" id="ARBA00023134"/>
    </source>
</evidence>
<dbReference type="Proteomes" id="UP000178085">
    <property type="component" value="Unassembled WGS sequence"/>
</dbReference>
<dbReference type="Pfam" id="PF00483">
    <property type="entry name" value="NTP_transferase"/>
    <property type="match status" value="1"/>
</dbReference>
<feature type="domain" description="Nucleotidyl transferase" evidence="8">
    <location>
        <begin position="4"/>
        <end position="287"/>
    </location>
</feature>
<keyword evidence="4" id="KW-0548">Nucleotidyltransferase</keyword>
<dbReference type="Gene3D" id="3.90.550.10">
    <property type="entry name" value="Spore Coat Polysaccharide Biosynthesis Protein SpsA, Chain A"/>
    <property type="match status" value="1"/>
</dbReference>
<dbReference type="GO" id="GO:0009298">
    <property type="term" value="P:GDP-mannose biosynthetic process"/>
    <property type="evidence" value="ECO:0007669"/>
    <property type="project" value="TreeGrafter"/>
</dbReference>
<dbReference type="PANTHER" id="PTHR46390:SF1">
    <property type="entry name" value="MANNOSE-1-PHOSPHATE GUANYLYLTRANSFERASE"/>
    <property type="match status" value="1"/>
</dbReference>
<dbReference type="InterPro" id="IPR049577">
    <property type="entry name" value="GMPP_N"/>
</dbReference>
<dbReference type="SUPFAM" id="SSF159283">
    <property type="entry name" value="Guanosine diphospho-D-mannose pyrophosphorylase/mannose-6-phosphate isomerase linker domain"/>
    <property type="match status" value="1"/>
</dbReference>
<proteinExistence type="inferred from homology"/>
<dbReference type="GO" id="GO:0004475">
    <property type="term" value="F:mannose-1-phosphate guanylyltransferase (GTP) activity"/>
    <property type="evidence" value="ECO:0007669"/>
    <property type="project" value="UniProtKB-EC"/>
</dbReference>
<comment type="caution">
    <text evidence="10">The sequence shown here is derived from an EMBL/GenBank/DDBJ whole genome shotgun (WGS) entry which is preliminary data.</text>
</comment>
<dbReference type="InterPro" id="IPR054566">
    <property type="entry name" value="ManC/GMP-like_b-helix"/>
</dbReference>
<evidence type="ECO:0000259" key="8">
    <source>
        <dbReference type="Pfam" id="PF00483"/>
    </source>
</evidence>
<comment type="catalytic activity">
    <reaction evidence="7">
        <text>alpha-D-mannose 1-phosphate + GTP + H(+) = GDP-alpha-D-mannose + diphosphate</text>
        <dbReference type="Rhea" id="RHEA:15229"/>
        <dbReference type="ChEBI" id="CHEBI:15378"/>
        <dbReference type="ChEBI" id="CHEBI:33019"/>
        <dbReference type="ChEBI" id="CHEBI:37565"/>
        <dbReference type="ChEBI" id="CHEBI:57527"/>
        <dbReference type="ChEBI" id="CHEBI:58409"/>
        <dbReference type="EC" id="2.7.7.13"/>
    </reaction>
</comment>
<evidence type="ECO:0000256" key="4">
    <source>
        <dbReference type="ARBA" id="ARBA00022695"/>
    </source>
</evidence>
<feature type="domain" description="MannoseP isomerase/GMP-like beta-helix" evidence="9">
    <location>
        <begin position="295"/>
        <end position="351"/>
    </location>
</feature>